<dbReference type="Proteomes" id="UP000050525">
    <property type="component" value="Unassembled WGS sequence"/>
</dbReference>
<proteinExistence type="predicted"/>
<sequence length="100" mass="10768">MVCSSDSEYAKPKDYPGKSVFVQDFSLMVCLRFGSSLKNCCYLVKFPTAVAPTALIVSLCSTVCIPASSGAGNADLAVLDTQMGRHMESSRMRTMDDIIS</sequence>
<evidence type="ECO:0000313" key="2">
    <source>
        <dbReference type="Proteomes" id="UP000050525"/>
    </source>
</evidence>
<protein>
    <submittedName>
        <fullName evidence="1">Uncharacterized protein</fullName>
    </submittedName>
</protein>
<organism evidence="1 2">
    <name type="scientific">Alligator mississippiensis</name>
    <name type="common">American alligator</name>
    <dbReference type="NCBI Taxonomy" id="8496"/>
    <lineage>
        <taxon>Eukaryota</taxon>
        <taxon>Metazoa</taxon>
        <taxon>Chordata</taxon>
        <taxon>Craniata</taxon>
        <taxon>Vertebrata</taxon>
        <taxon>Euteleostomi</taxon>
        <taxon>Archelosauria</taxon>
        <taxon>Archosauria</taxon>
        <taxon>Crocodylia</taxon>
        <taxon>Alligatoridae</taxon>
        <taxon>Alligatorinae</taxon>
        <taxon>Alligator</taxon>
    </lineage>
</organism>
<accession>A0A151NSE0</accession>
<name>A0A151NSE0_ALLMI</name>
<keyword evidence="2" id="KW-1185">Reference proteome</keyword>
<dbReference type="AlphaFoldDB" id="A0A151NSE0"/>
<gene>
    <name evidence="1" type="ORF">Y1Q_0018777</name>
</gene>
<dbReference type="EMBL" id="AKHW03002185">
    <property type="protein sequence ID" value="KYO39756.1"/>
    <property type="molecule type" value="Genomic_DNA"/>
</dbReference>
<reference evidence="1 2" key="1">
    <citation type="journal article" date="2012" name="Genome Biol.">
        <title>Sequencing three crocodilian genomes to illuminate the evolution of archosaurs and amniotes.</title>
        <authorList>
            <person name="St John J.A."/>
            <person name="Braun E.L."/>
            <person name="Isberg S.R."/>
            <person name="Miles L.G."/>
            <person name="Chong A.Y."/>
            <person name="Gongora J."/>
            <person name="Dalzell P."/>
            <person name="Moran C."/>
            <person name="Bed'hom B."/>
            <person name="Abzhanov A."/>
            <person name="Burgess S.C."/>
            <person name="Cooksey A.M."/>
            <person name="Castoe T.A."/>
            <person name="Crawford N.G."/>
            <person name="Densmore L.D."/>
            <person name="Drew J.C."/>
            <person name="Edwards S.V."/>
            <person name="Faircloth B.C."/>
            <person name="Fujita M.K."/>
            <person name="Greenwold M.J."/>
            <person name="Hoffmann F.G."/>
            <person name="Howard J.M."/>
            <person name="Iguchi T."/>
            <person name="Janes D.E."/>
            <person name="Khan S.Y."/>
            <person name="Kohno S."/>
            <person name="de Koning A.J."/>
            <person name="Lance S.L."/>
            <person name="McCarthy F.M."/>
            <person name="McCormack J.E."/>
            <person name="Merchant M.E."/>
            <person name="Peterson D.G."/>
            <person name="Pollock D.D."/>
            <person name="Pourmand N."/>
            <person name="Raney B.J."/>
            <person name="Roessler K.A."/>
            <person name="Sanford J.R."/>
            <person name="Sawyer R.H."/>
            <person name="Schmidt C.J."/>
            <person name="Triplett E.W."/>
            <person name="Tuberville T.D."/>
            <person name="Venegas-Anaya M."/>
            <person name="Howard J.T."/>
            <person name="Jarvis E.D."/>
            <person name="Guillette L.J.Jr."/>
            <person name="Glenn T.C."/>
            <person name="Green R.E."/>
            <person name="Ray D.A."/>
        </authorList>
    </citation>
    <scope>NUCLEOTIDE SEQUENCE [LARGE SCALE GENOMIC DNA]</scope>
    <source>
        <strain evidence="1">KSC_2009_1</strain>
    </source>
</reference>
<evidence type="ECO:0000313" key="1">
    <source>
        <dbReference type="EMBL" id="KYO39756.1"/>
    </source>
</evidence>
<comment type="caution">
    <text evidence="1">The sequence shown here is derived from an EMBL/GenBank/DDBJ whole genome shotgun (WGS) entry which is preliminary data.</text>
</comment>